<sequence length="96" mass="10948">MTEIVVYIKSSVGKGEVDMRAGKFVITYRDRAVFRENIYPNNSTITAVYQVTGDGDTVLEYGEVWAVKINVTRSQHRAKRRFQRRNQTSSGFAPQS</sequence>
<protein>
    <submittedName>
        <fullName evidence="2">Uncharacterized protein</fullName>
    </submittedName>
</protein>
<dbReference type="AlphaFoldDB" id="A0A7C5Y839"/>
<feature type="region of interest" description="Disordered" evidence="1">
    <location>
        <begin position="77"/>
        <end position="96"/>
    </location>
</feature>
<dbReference type="EMBL" id="DRXS01000267">
    <property type="protein sequence ID" value="HHR41159.1"/>
    <property type="molecule type" value="Genomic_DNA"/>
</dbReference>
<feature type="compositionally biased region" description="Polar residues" evidence="1">
    <location>
        <begin position="85"/>
        <end position="96"/>
    </location>
</feature>
<comment type="caution">
    <text evidence="2">The sequence shown here is derived from an EMBL/GenBank/DDBJ whole genome shotgun (WGS) entry which is preliminary data.</text>
</comment>
<evidence type="ECO:0000313" key="2">
    <source>
        <dbReference type="EMBL" id="HHR41159.1"/>
    </source>
</evidence>
<organism evidence="2">
    <name type="scientific">Caldiarchaeum subterraneum</name>
    <dbReference type="NCBI Taxonomy" id="311458"/>
    <lineage>
        <taxon>Archaea</taxon>
        <taxon>Nitrososphaerota</taxon>
        <taxon>Candidatus Caldarchaeales</taxon>
        <taxon>Candidatus Caldarchaeaceae</taxon>
        <taxon>Candidatus Caldarchaeum</taxon>
    </lineage>
</organism>
<name>A0A7C5Y839_CALS0</name>
<gene>
    <name evidence="2" type="ORF">ENM42_04945</name>
</gene>
<reference evidence="2" key="1">
    <citation type="journal article" date="2020" name="mSystems">
        <title>Genome- and Community-Level Interaction Insights into Carbon Utilization and Element Cycling Functions of Hydrothermarchaeota in Hydrothermal Sediment.</title>
        <authorList>
            <person name="Zhou Z."/>
            <person name="Liu Y."/>
            <person name="Xu W."/>
            <person name="Pan J."/>
            <person name="Luo Z.H."/>
            <person name="Li M."/>
        </authorList>
    </citation>
    <scope>NUCLEOTIDE SEQUENCE [LARGE SCALE GENOMIC DNA]</scope>
    <source>
        <strain evidence="2">SpSt-1084</strain>
    </source>
</reference>
<proteinExistence type="predicted"/>
<evidence type="ECO:0000256" key="1">
    <source>
        <dbReference type="SAM" id="MobiDB-lite"/>
    </source>
</evidence>
<accession>A0A7C5Y839</accession>